<sequence>MIWLLLLHIIALLMWGAGILYIPVMLAGASRADDEFESSSGSHDSAARFVFSYIATPAALVAIVSGAIAFLFNQTSEFWFIAKLTLVSSVALIHVLLWVLIRRAERKQYKHLRLMSALASVVLMLLMTTVIWLALAKPQLSEMMPWT</sequence>
<feature type="transmembrane region" description="Helical" evidence="15">
    <location>
        <begin position="50"/>
        <end position="72"/>
    </location>
</feature>
<keyword evidence="10" id="KW-0560">Oxidoreductase</keyword>
<organism evidence="16 19">
    <name type="scientific">Pseudidiomarina terrestris</name>
    <dbReference type="NCBI Taxonomy" id="2820060"/>
    <lineage>
        <taxon>Bacteria</taxon>
        <taxon>Pseudomonadati</taxon>
        <taxon>Pseudomonadota</taxon>
        <taxon>Gammaproteobacteria</taxon>
        <taxon>Alteromonadales</taxon>
        <taxon>Idiomarinaceae</taxon>
        <taxon>Pseudidiomarina</taxon>
    </lineage>
</organism>
<dbReference type="Proteomes" id="UP001169491">
    <property type="component" value="Unassembled WGS sequence"/>
</dbReference>
<comment type="pathway">
    <text evidence="2 14">Porphyrin-containing compound metabolism; protoporphyrin-IX biosynthesis; protoporphyrin-IX from protoporphyrinogen-IX: step 1/1.</text>
</comment>
<keyword evidence="5 14" id="KW-1003">Cell membrane</keyword>
<evidence type="ECO:0000256" key="7">
    <source>
        <dbReference type="ARBA" id="ARBA00022692"/>
    </source>
</evidence>
<evidence type="ECO:0000256" key="6">
    <source>
        <dbReference type="ARBA" id="ARBA00022617"/>
    </source>
</evidence>
<keyword evidence="8 14" id="KW-0479">Metal-binding</keyword>
<keyword evidence="7 15" id="KW-0812">Transmembrane</keyword>
<dbReference type="PANTHER" id="PTHR40255:SF1">
    <property type="entry name" value="PROTOPORPHYRINOGEN IX OXIDASE"/>
    <property type="match status" value="1"/>
</dbReference>
<dbReference type="PANTHER" id="PTHR40255">
    <property type="entry name" value="UPF0093 MEMBRANE PROTEIN SLR1790"/>
    <property type="match status" value="1"/>
</dbReference>
<proteinExistence type="inferred from homology"/>
<keyword evidence="11 14" id="KW-0408">Iron</keyword>
<comment type="catalytic activity">
    <reaction evidence="13 14">
        <text>protoporphyrinogen IX + 3 A = protoporphyrin IX + 3 AH2</text>
        <dbReference type="Rhea" id="RHEA:62000"/>
        <dbReference type="ChEBI" id="CHEBI:13193"/>
        <dbReference type="ChEBI" id="CHEBI:17499"/>
        <dbReference type="ChEBI" id="CHEBI:57306"/>
        <dbReference type="ChEBI" id="CHEBI:57307"/>
    </reaction>
</comment>
<keyword evidence="9 15" id="KW-1133">Transmembrane helix</keyword>
<evidence type="ECO:0000256" key="11">
    <source>
        <dbReference type="ARBA" id="ARBA00023004"/>
    </source>
</evidence>
<feature type="transmembrane region" description="Helical" evidence="15">
    <location>
        <begin position="112"/>
        <end position="135"/>
    </location>
</feature>
<dbReference type="RefSeq" id="WP_301775019.1">
    <property type="nucleotide sequence ID" value="NZ_JAGGJB010000006.1"/>
</dbReference>
<feature type="transmembrane region" description="Helical" evidence="15">
    <location>
        <begin position="6"/>
        <end position="29"/>
    </location>
</feature>
<comment type="function">
    <text evidence="14">Catalyzes the oxidation of protoporphyrinogen IX to protoporphyrin IX.</text>
</comment>
<evidence type="ECO:0000313" key="19">
    <source>
        <dbReference type="Proteomes" id="UP001169492"/>
    </source>
</evidence>
<comment type="subcellular location">
    <subcellularLocation>
        <location evidence="1">Cell membrane</location>
        <topology evidence="1">Multi-pass membrane protein</topology>
    </subcellularLocation>
</comment>
<comment type="caution">
    <text evidence="16">The sequence shown here is derived from an EMBL/GenBank/DDBJ whole genome shotgun (WGS) entry which is preliminary data.</text>
</comment>
<keyword evidence="6 14" id="KW-0349">Heme</keyword>
<evidence type="ECO:0000256" key="5">
    <source>
        <dbReference type="ARBA" id="ARBA00022475"/>
    </source>
</evidence>
<evidence type="ECO:0000256" key="4">
    <source>
        <dbReference type="ARBA" id="ARBA00017504"/>
    </source>
</evidence>
<dbReference type="EMBL" id="JAGGJB010000006">
    <property type="protein sequence ID" value="MDN7125490.1"/>
    <property type="molecule type" value="Genomic_DNA"/>
</dbReference>
<dbReference type="GO" id="GO:0070818">
    <property type="term" value="F:protoporphyrinogen oxidase activity"/>
    <property type="evidence" value="ECO:0007669"/>
    <property type="project" value="UniProtKB-UniRule"/>
</dbReference>
<evidence type="ECO:0000256" key="10">
    <source>
        <dbReference type="ARBA" id="ARBA00023002"/>
    </source>
</evidence>
<evidence type="ECO:0000256" key="8">
    <source>
        <dbReference type="ARBA" id="ARBA00022723"/>
    </source>
</evidence>
<reference evidence="18 19" key="1">
    <citation type="submission" date="2021-03" db="EMBL/GenBank/DDBJ databases">
        <title>Pseudidiomarina terrestris, a new bacterium isolated from saline soil.</title>
        <authorList>
            <person name="Galisteo C."/>
            <person name="De La Haba R."/>
            <person name="Sanchez-Porro C."/>
            <person name="Ventosa A."/>
        </authorList>
    </citation>
    <scope>NUCLEOTIDE SEQUENCE [LARGE SCALE GENOMIC DNA]</scope>
    <source>
        <strain evidence="16 19">1APP75-32.1</strain>
        <strain evidence="18">1APR75-15</strain>
        <strain evidence="17">1ASR75-15</strain>
    </source>
</reference>
<evidence type="ECO:0000313" key="17">
    <source>
        <dbReference type="EMBL" id="MDN7130248.1"/>
    </source>
</evidence>
<dbReference type="EMBL" id="JAGGJC010000004">
    <property type="protein sequence ID" value="MDN7130248.1"/>
    <property type="molecule type" value="Genomic_DNA"/>
</dbReference>
<evidence type="ECO:0000256" key="14">
    <source>
        <dbReference type="PIRNR" id="PIRNR004638"/>
    </source>
</evidence>
<keyword evidence="12 14" id="KW-0472">Membrane</keyword>
<dbReference type="AlphaFoldDB" id="A0AAW7R2Q8"/>
<evidence type="ECO:0000256" key="9">
    <source>
        <dbReference type="ARBA" id="ARBA00022989"/>
    </source>
</evidence>
<protein>
    <recommendedName>
        <fullName evidence="4 14">Protoporphyrinogen IX oxidase</fullName>
        <ecNumber evidence="14">1.3.99.-</ecNumber>
    </recommendedName>
</protein>
<dbReference type="Proteomes" id="UP001169492">
    <property type="component" value="Unassembled WGS sequence"/>
</dbReference>
<evidence type="ECO:0000256" key="15">
    <source>
        <dbReference type="SAM" id="Phobius"/>
    </source>
</evidence>
<dbReference type="Pfam" id="PF03653">
    <property type="entry name" value="UPF0093"/>
    <property type="match status" value="1"/>
</dbReference>
<feature type="transmembrane region" description="Helical" evidence="15">
    <location>
        <begin position="78"/>
        <end position="100"/>
    </location>
</feature>
<evidence type="ECO:0000256" key="2">
    <source>
        <dbReference type="ARBA" id="ARBA00005073"/>
    </source>
</evidence>
<keyword evidence="18" id="KW-1185">Reference proteome</keyword>
<evidence type="ECO:0000256" key="3">
    <source>
        <dbReference type="ARBA" id="ARBA00006501"/>
    </source>
</evidence>
<comment type="similarity">
    <text evidence="3 14">Belongs to the HemJ family.</text>
</comment>
<evidence type="ECO:0000256" key="12">
    <source>
        <dbReference type="ARBA" id="ARBA00023136"/>
    </source>
</evidence>
<gene>
    <name evidence="16" type="ORF">J6I90_11400</name>
    <name evidence="17" type="ORF">J6I92_10215</name>
</gene>
<name>A0AAW7R2Q8_9GAMM</name>
<dbReference type="PIRSF" id="PIRSF004638">
    <property type="entry name" value="UCP004638"/>
    <property type="match status" value="1"/>
</dbReference>
<dbReference type="EC" id="1.3.99.-" evidence="14"/>
<evidence type="ECO:0000256" key="13">
    <source>
        <dbReference type="ARBA" id="ARBA00048390"/>
    </source>
</evidence>
<accession>A0AAW7R2Q8</accession>
<comment type="cofactor">
    <cofactor evidence="14">
        <name>heme b</name>
        <dbReference type="ChEBI" id="CHEBI:60344"/>
    </cofactor>
    <text evidence="14">Binds 1 heme b (iron(II)-protoporphyrin IX) group per subunit.</text>
</comment>
<evidence type="ECO:0000256" key="1">
    <source>
        <dbReference type="ARBA" id="ARBA00004651"/>
    </source>
</evidence>
<dbReference type="InterPro" id="IPR005265">
    <property type="entry name" value="HemJ-like"/>
</dbReference>
<evidence type="ECO:0000313" key="18">
    <source>
        <dbReference type="Proteomes" id="UP001169491"/>
    </source>
</evidence>
<dbReference type="GO" id="GO:0006782">
    <property type="term" value="P:protoporphyrinogen IX biosynthetic process"/>
    <property type="evidence" value="ECO:0007669"/>
    <property type="project" value="UniProtKB-UniRule"/>
</dbReference>
<evidence type="ECO:0000313" key="16">
    <source>
        <dbReference type="EMBL" id="MDN7125490.1"/>
    </source>
</evidence>
<dbReference type="GO" id="GO:0046872">
    <property type="term" value="F:metal ion binding"/>
    <property type="evidence" value="ECO:0007669"/>
    <property type="project" value="UniProtKB-UniRule"/>
</dbReference>
<dbReference type="GO" id="GO:0005886">
    <property type="term" value="C:plasma membrane"/>
    <property type="evidence" value="ECO:0007669"/>
    <property type="project" value="UniProtKB-SubCell"/>
</dbReference>